<name>A0ABU7GZC5_9SPHI</name>
<dbReference type="Pfam" id="PF13715">
    <property type="entry name" value="CarbopepD_reg_2"/>
    <property type="match status" value="1"/>
</dbReference>
<protein>
    <submittedName>
        <fullName evidence="1">Carboxypeptidase-like regulatory domain-containing protein</fullName>
    </submittedName>
</protein>
<proteinExistence type="predicted"/>
<evidence type="ECO:0000313" key="1">
    <source>
        <dbReference type="EMBL" id="MEE1884435.1"/>
    </source>
</evidence>
<organism evidence="1 2">
    <name type="scientific">Pedobacter flavus</name>
    <dbReference type="NCBI Taxonomy" id="3113906"/>
    <lineage>
        <taxon>Bacteria</taxon>
        <taxon>Pseudomonadati</taxon>
        <taxon>Bacteroidota</taxon>
        <taxon>Sphingobacteriia</taxon>
        <taxon>Sphingobacteriales</taxon>
        <taxon>Sphingobacteriaceae</taxon>
        <taxon>Pedobacter</taxon>
    </lineage>
</organism>
<gene>
    <name evidence="1" type="ORF">VRU49_03275</name>
</gene>
<dbReference type="RefSeq" id="WP_330145350.1">
    <property type="nucleotide sequence ID" value="NZ_JAZDQU010000001.1"/>
</dbReference>
<accession>A0ABU7GZC5</accession>
<sequence length="211" mass="23798">MRYIIVLALLTIGLNVFGQVNRIQSNLIQVSGIIHDADSNNVVPYVTISNSGNKLVYSANYQGYFSFIAKPGDTLTFTAIGYKPQTAVVPENNTDNKHTLMIKMKSEIYVIQAVRVYPWATVEEFTHNFLNMKIADDDLEIARKNLLPQNLRNASLTLPLDAGEIANMNNRFEHNRAVNKNMVQTNPLLNPFAWGKLIQSIMNGDKNRKEN</sequence>
<dbReference type="InterPro" id="IPR008969">
    <property type="entry name" value="CarboxyPept-like_regulatory"/>
</dbReference>
<keyword evidence="2" id="KW-1185">Reference proteome</keyword>
<dbReference type="EMBL" id="JAZDQU010000001">
    <property type="protein sequence ID" value="MEE1884435.1"/>
    <property type="molecule type" value="Genomic_DNA"/>
</dbReference>
<reference evidence="1 2" key="1">
    <citation type="submission" date="2024-01" db="EMBL/GenBank/DDBJ databases">
        <title>Pedobacter sp. nov., isolated from oil-contaminated soil.</title>
        <authorList>
            <person name="Le N.T.T."/>
        </authorList>
    </citation>
    <scope>NUCLEOTIDE SEQUENCE [LARGE SCALE GENOMIC DNA]</scope>
    <source>
        <strain evidence="1 2">VNH31</strain>
    </source>
</reference>
<dbReference type="Gene3D" id="2.60.40.1120">
    <property type="entry name" value="Carboxypeptidase-like, regulatory domain"/>
    <property type="match status" value="1"/>
</dbReference>
<evidence type="ECO:0000313" key="2">
    <source>
        <dbReference type="Proteomes" id="UP001337681"/>
    </source>
</evidence>
<dbReference type="SUPFAM" id="SSF49464">
    <property type="entry name" value="Carboxypeptidase regulatory domain-like"/>
    <property type="match status" value="1"/>
</dbReference>
<dbReference type="Proteomes" id="UP001337681">
    <property type="component" value="Unassembled WGS sequence"/>
</dbReference>
<comment type="caution">
    <text evidence="1">The sequence shown here is derived from an EMBL/GenBank/DDBJ whole genome shotgun (WGS) entry which is preliminary data.</text>
</comment>